<sequence>MHILIVSTYGFDPAFPSRPEQLQARALVRRGHTVVAHEYRDRRYAGQTLRHEWLPAGIAVHRAPTYGFFAPEALLRLYHADRPQIIHLHHLRSLLGFQTVLAARRMGIPTVLTVHGLLHDGDLVVDRERPLEAPLRYHNLLTTPGRLVRRLATGAHPRRTLRNYLIHAPLLWVDRVVALSYGERDLLARIGVHPLKISVLPNALDLEDVASQQAENIPSEVPTLLFIGQLVPRKGYDLLLRALPAVMKAVPTVRCICVSHNRADEAEFWRLAREGGVAERIELRGRVSEAEKMALLRSATVVVAPSRYEGFGIPLIEALLAGAPVVTTDVMAGNEVISHEQTGLLTPYGDVDALAVAIIRLLRDQPLAQRLAATGRQEVLERYDANRLAAELEQLYQRLIVARKTRQ</sequence>
<dbReference type="Proteomes" id="UP000220527">
    <property type="component" value="Unassembled WGS sequence"/>
</dbReference>
<evidence type="ECO:0000313" key="4">
    <source>
        <dbReference type="Proteomes" id="UP000220527"/>
    </source>
</evidence>
<name>A0A2A6RJP5_9CHLR</name>
<dbReference type="PANTHER" id="PTHR12526:SF635">
    <property type="entry name" value="GLYCOSYL TRANSFERASE GROUP 1"/>
    <property type="match status" value="1"/>
</dbReference>
<dbReference type="PANTHER" id="PTHR12526">
    <property type="entry name" value="GLYCOSYLTRANSFERASE"/>
    <property type="match status" value="1"/>
</dbReference>
<accession>A0A2A6RJP5</accession>
<organism evidence="3 4">
    <name type="scientific">Candidatus Viridilinea mediisalina</name>
    <dbReference type="NCBI Taxonomy" id="2024553"/>
    <lineage>
        <taxon>Bacteria</taxon>
        <taxon>Bacillati</taxon>
        <taxon>Chloroflexota</taxon>
        <taxon>Chloroflexia</taxon>
        <taxon>Chloroflexales</taxon>
        <taxon>Chloroflexineae</taxon>
        <taxon>Oscillochloridaceae</taxon>
        <taxon>Candidatus Viridilinea</taxon>
    </lineage>
</organism>
<reference evidence="4" key="1">
    <citation type="submission" date="2017-08" db="EMBL/GenBank/DDBJ databases">
        <authorList>
            <person name="Grouzdev D.S."/>
            <person name="Gaisin V.A."/>
            <person name="Rysina M.S."/>
            <person name="Gorlenko V.M."/>
        </authorList>
    </citation>
    <scope>NUCLEOTIDE SEQUENCE [LARGE SCALE GENOMIC DNA]</scope>
    <source>
        <strain evidence="4">Kir15-3F</strain>
    </source>
</reference>
<dbReference type="OrthoDB" id="9795068at2"/>
<dbReference type="EMBL" id="NQWI01000041">
    <property type="protein sequence ID" value="PDW03080.1"/>
    <property type="molecule type" value="Genomic_DNA"/>
</dbReference>
<dbReference type="InterPro" id="IPR028098">
    <property type="entry name" value="Glyco_trans_4-like_N"/>
</dbReference>
<dbReference type="Pfam" id="PF00534">
    <property type="entry name" value="Glycos_transf_1"/>
    <property type="match status" value="1"/>
</dbReference>
<dbReference type="Pfam" id="PF13439">
    <property type="entry name" value="Glyco_transf_4"/>
    <property type="match status" value="1"/>
</dbReference>
<proteinExistence type="predicted"/>
<evidence type="ECO:0000259" key="2">
    <source>
        <dbReference type="Pfam" id="PF13439"/>
    </source>
</evidence>
<feature type="domain" description="Glycosyl transferase family 1" evidence="1">
    <location>
        <begin position="212"/>
        <end position="377"/>
    </location>
</feature>
<evidence type="ECO:0000259" key="1">
    <source>
        <dbReference type="Pfam" id="PF00534"/>
    </source>
</evidence>
<keyword evidence="4" id="KW-1185">Reference proteome</keyword>
<dbReference type="SUPFAM" id="SSF53756">
    <property type="entry name" value="UDP-Glycosyltransferase/glycogen phosphorylase"/>
    <property type="match status" value="1"/>
</dbReference>
<evidence type="ECO:0000313" key="3">
    <source>
        <dbReference type="EMBL" id="PDW03080.1"/>
    </source>
</evidence>
<dbReference type="AlphaFoldDB" id="A0A2A6RJP5"/>
<feature type="domain" description="Glycosyltransferase subfamily 4-like N-terminal" evidence="2">
    <location>
        <begin position="24"/>
        <end position="207"/>
    </location>
</feature>
<gene>
    <name evidence="3" type="ORF">CJ255_10545</name>
</gene>
<dbReference type="Gene3D" id="3.40.50.2000">
    <property type="entry name" value="Glycogen Phosphorylase B"/>
    <property type="match status" value="2"/>
</dbReference>
<comment type="caution">
    <text evidence="3">The sequence shown here is derived from an EMBL/GenBank/DDBJ whole genome shotgun (WGS) entry which is preliminary data.</text>
</comment>
<dbReference type="InterPro" id="IPR001296">
    <property type="entry name" value="Glyco_trans_1"/>
</dbReference>
<dbReference type="RefSeq" id="WP_097644064.1">
    <property type="nucleotide sequence ID" value="NZ_NQWI01000041.1"/>
</dbReference>
<protein>
    <recommendedName>
        <fullName evidence="5">Glycosyl transferase family 1</fullName>
    </recommendedName>
</protein>
<dbReference type="CDD" id="cd03801">
    <property type="entry name" value="GT4_PimA-like"/>
    <property type="match status" value="1"/>
</dbReference>
<evidence type="ECO:0008006" key="5">
    <source>
        <dbReference type="Google" id="ProtNLM"/>
    </source>
</evidence>
<dbReference type="GO" id="GO:0016757">
    <property type="term" value="F:glycosyltransferase activity"/>
    <property type="evidence" value="ECO:0007669"/>
    <property type="project" value="InterPro"/>
</dbReference>